<comment type="caution">
    <text evidence="13">The sequence shown here is derived from an EMBL/GenBank/DDBJ whole genome shotgun (WGS) entry which is preliminary data.</text>
</comment>
<dbReference type="GO" id="GO:0015030">
    <property type="term" value="C:Cajal body"/>
    <property type="evidence" value="ECO:0007669"/>
    <property type="project" value="UniProtKB-SubCell"/>
</dbReference>
<dbReference type="GO" id="GO:0005681">
    <property type="term" value="C:spliceosomal complex"/>
    <property type="evidence" value="ECO:0007669"/>
    <property type="project" value="UniProtKB-KW"/>
</dbReference>
<comment type="similarity">
    <text evidence="3">Belongs to the SMN family.</text>
</comment>
<feature type="domain" description="Tudor" evidence="12">
    <location>
        <begin position="384"/>
        <end position="442"/>
    </location>
</feature>
<keyword evidence="5" id="KW-0747">Spliceosome</keyword>
<evidence type="ECO:0000256" key="2">
    <source>
        <dbReference type="ARBA" id="ARBA00004408"/>
    </source>
</evidence>
<dbReference type="GO" id="GO:0016607">
    <property type="term" value="C:nuclear speck"/>
    <property type="evidence" value="ECO:0007669"/>
    <property type="project" value="UniProtKB-SubCell"/>
</dbReference>
<evidence type="ECO:0000259" key="12">
    <source>
        <dbReference type="PROSITE" id="PS50304"/>
    </source>
</evidence>
<dbReference type="SMART" id="SM01161">
    <property type="entry name" value="DUF1767"/>
    <property type="match status" value="1"/>
</dbReference>
<dbReference type="Proteomes" id="UP001168821">
    <property type="component" value="Unassembled WGS sequence"/>
</dbReference>
<evidence type="ECO:0000313" key="14">
    <source>
        <dbReference type="Proteomes" id="UP001168821"/>
    </source>
</evidence>
<reference evidence="13" key="1">
    <citation type="journal article" date="2023" name="G3 (Bethesda)">
        <title>Whole genome assemblies of Zophobas morio and Tenebrio molitor.</title>
        <authorList>
            <person name="Kaur S."/>
            <person name="Stinson S.A."/>
            <person name="diCenzo G.C."/>
        </authorList>
    </citation>
    <scope>NUCLEOTIDE SEQUENCE</scope>
    <source>
        <strain evidence="13">QUZm001</strain>
    </source>
</reference>
<feature type="region of interest" description="Disordered" evidence="11">
    <location>
        <begin position="443"/>
        <end position="462"/>
    </location>
</feature>
<dbReference type="SMART" id="SM00333">
    <property type="entry name" value="TUDOR"/>
    <property type="match status" value="1"/>
</dbReference>
<keyword evidence="14" id="KW-1185">Reference proteome</keyword>
<dbReference type="Gene3D" id="2.40.50.770">
    <property type="entry name" value="RecQ-mediated genome instability protein Rmi1, C-terminal domain"/>
    <property type="match status" value="1"/>
</dbReference>
<dbReference type="InterPro" id="IPR010304">
    <property type="entry name" value="SMN_Tudor"/>
</dbReference>
<gene>
    <name evidence="13" type="ORF">Zmor_009512</name>
</gene>
<feature type="region of interest" description="Disordered" evidence="11">
    <location>
        <begin position="226"/>
        <end position="266"/>
    </location>
</feature>
<dbReference type="PANTHER" id="PTHR13681:SF24">
    <property type="entry name" value="TUDOR DOMAIN-CONTAINING PROTEIN 3"/>
    <property type="match status" value="1"/>
</dbReference>
<evidence type="ECO:0000256" key="3">
    <source>
        <dbReference type="ARBA" id="ARBA00005371"/>
    </source>
</evidence>
<dbReference type="Pfam" id="PF08585">
    <property type="entry name" value="RMI1_N_C"/>
    <property type="match status" value="1"/>
</dbReference>
<comment type="function">
    <text evidence="8">Involved in spliceosome assembly.</text>
</comment>
<proteinExistence type="inferred from homology"/>
<dbReference type="InterPro" id="IPR002999">
    <property type="entry name" value="Tudor"/>
</dbReference>
<dbReference type="PROSITE" id="PS50304">
    <property type="entry name" value="TUDOR"/>
    <property type="match status" value="1"/>
</dbReference>
<dbReference type="EMBL" id="JALNTZ010000003">
    <property type="protein sequence ID" value="KAJ3657728.1"/>
    <property type="molecule type" value="Genomic_DNA"/>
</dbReference>
<sequence length="462" mass="51140">MALDILGQAWSISQKGEEIITENSTITDKSTLLKNALNSDLKETGTPVLTKIQNKNSISQVVLQIQKIRNIGAPKANENSHVAPRMLKLVLTDGDSYIQAIEVSSIPALNLDKTPPGSKILIHSAKISSGYILLESNNCSLLGGKVPALFEKWELARSVQYHNRQTSSSDGPPAWVNFGCKIQSEIQDKPFKSLENKSAECKENTKFDLQRQDAIAEATSGAVKKIFGGGAKPVQPAPPPRSRPDFSGKDKKSKSKLGAKDVDEKPLKPSERVSLFDFLEDKLPPNEASNGNATPLEPVRFVNDSNQRSKNRTYPKPDQYNPNKIKNEVRPQASFNKINESVNGLSNSFEKMALNTQFASRSLKQHLNLGPQKKNSVEDAGSIMWKVGDDCVAKYWEDGKFYNASITAVTDKTCVVKFKGYGNIEEVLKSDCLPVVSKENNKKPHYTGATEFRRSARTYRRQ</sequence>
<evidence type="ECO:0000256" key="6">
    <source>
        <dbReference type="ARBA" id="ARBA00023187"/>
    </source>
</evidence>
<keyword evidence="7" id="KW-0539">Nucleus</keyword>
<keyword evidence="6" id="KW-0508">mRNA splicing</keyword>
<dbReference type="Gene3D" id="2.30.30.140">
    <property type="match status" value="1"/>
</dbReference>
<evidence type="ECO:0000256" key="10">
    <source>
        <dbReference type="ARBA" id="ARBA00042567"/>
    </source>
</evidence>
<dbReference type="InterPro" id="IPR042470">
    <property type="entry name" value="RMI1_N_C_sf"/>
</dbReference>
<dbReference type="GO" id="GO:0005737">
    <property type="term" value="C:cytoplasm"/>
    <property type="evidence" value="ECO:0007669"/>
    <property type="project" value="InterPro"/>
</dbReference>
<dbReference type="Pfam" id="PF06003">
    <property type="entry name" value="SMN_Tudor"/>
    <property type="match status" value="1"/>
</dbReference>
<evidence type="ECO:0000256" key="8">
    <source>
        <dbReference type="ARBA" id="ARBA00037618"/>
    </source>
</evidence>
<evidence type="ECO:0000313" key="13">
    <source>
        <dbReference type="EMBL" id="KAJ3657728.1"/>
    </source>
</evidence>
<dbReference type="SUPFAM" id="SSF63748">
    <property type="entry name" value="Tudor/PWWP/MBT"/>
    <property type="match status" value="1"/>
</dbReference>
<evidence type="ECO:0000256" key="1">
    <source>
        <dbReference type="ARBA" id="ARBA00004324"/>
    </source>
</evidence>
<dbReference type="AlphaFoldDB" id="A0AA38MIV9"/>
<protein>
    <recommendedName>
        <fullName evidence="9">Survival of motor neuron-related-splicing factor 30</fullName>
    </recommendedName>
    <alternativeName>
        <fullName evidence="10">Survival motor neuron domain-containing protein 1</fullName>
    </alternativeName>
</protein>
<dbReference type="GO" id="GO:0003723">
    <property type="term" value="F:RNA binding"/>
    <property type="evidence" value="ECO:0007669"/>
    <property type="project" value="InterPro"/>
</dbReference>
<dbReference type="GO" id="GO:0008380">
    <property type="term" value="P:RNA splicing"/>
    <property type="evidence" value="ECO:0007669"/>
    <property type="project" value="UniProtKB-KW"/>
</dbReference>
<evidence type="ECO:0000256" key="7">
    <source>
        <dbReference type="ARBA" id="ARBA00023242"/>
    </source>
</evidence>
<name>A0AA38MIV9_9CUCU</name>
<keyword evidence="4" id="KW-0507">mRNA processing</keyword>
<dbReference type="GO" id="GO:0006397">
    <property type="term" value="P:mRNA processing"/>
    <property type="evidence" value="ECO:0007669"/>
    <property type="project" value="UniProtKB-KW"/>
</dbReference>
<evidence type="ECO:0000256" key="9">
    <source>
        <dbReference type="ARBA" id="ARBA00041083"/>
    </source>
</evidence>
<dbReference type="PANTHER" id="PTHR13681">
    <property type="entry name" value="SURVIVAL OF MOTOR NEURON-RELATED-SPLICING FACTOR 30-RELATED"/>
    <property type="match status" value="1"/>
</dbReference>
<comment type="subcellular location">
    <subcellularLocation>
        <location evidence="1">Nucleus speckle</location>
    </subcellularLocation>
    <subcellularLocation>
        <location evidence="2">Nucleus</location>
        <location evidence="2">Cajal body</location>
    </subcellularLocation>
</comment>
<dbReference type="InterPro" id="IPR013894">
    <property type="entry name" value="RMI1_OB"/>
</dbReference>
<organism evidence="13 14">
    <name type="scientific">Zophobas morio</name>
    <dbReference type="NCBI Taxonomy" id="2755281"/>
    <lineage>
        <taxon>Eukaryota</taxon>
        <taxon>Metazoa</taxon>
        <taxon>Ecdysozoa</taxon>
        <taxon>Arthropoda</taxon>
        <taxon>Hexapoda</taxon>
        <taxon>Insecta</taxon>
        <taxon>Pterygota</taxon>
        <taxon>Neoptera</taxon>
        <taxon>Endopterygota</taxon>
        <taxon>Coleoptera</taxon>
        <taxon>Polyphaga</taxon>
        <taxon>Cucujiformia</taxon>
        <taxon>Tenebrionidae</taxon>
        <taxon>Zophobas</taxon>
    </lineage>
</organism>
<feature type="region of interest" description="Disordered" evidence="11">
    <location>
        <begin position="281"/>
        <end position="325"/>
    </location>
</feature>
<evidence type="ECO:0000256" key="4">
    <source>
        <dbReference type="ARBA" id="ARBA00022664"/>
    </source>
</evidence>
<evidence type="ECO:0000256" key="11">
    <source>
        <dbReference type="SAM" id="MobiDB-lite"/>
    </source>
</evidence>
<accession>A0AA38MIV9</accession>
<evidence type="ECO:0000256" key="5">
    <source>
        <dbReference type="ARBA" id="ARBA00022728"/>
    </source>
</evidence>